<evidence type="ECO:0000313" key="1">
    <source>
        <dbReference type="EMBL" id="ETD25597.1"/>
    </source>
</evidence>
<evidence type="ECO:0000313" key="2">
    <source>
        <dbReference type="Proteomes" id="UP000018688"/>
    </source>
</evidence>
<dbReference type="Proteomes" id="UP000018688">
    <property type="component" value="Unassembled WGS sequence"/>
</dbReference>
<reference evidence="1 2" key="1">
    <citation type="submission" date="2013-10" db="EMBL/GenBank/DDBJ databases">
        <title>The Genome Sequence of Helicobacter canis NCTC 12740.</title>
        <authorList>
            <consortium name="The Broad Institute Genomics Platform"/>
            <person name="Earl A."/>
            <person name="Fox J.G."/>
            <person name="Shen Z."/>
            <person name="Young S.K."/>
            <person name="Zeng Q."/>
            <person name="Gargeya S."/>
            <person name="Fitzgerald M."/>
            <person name="Abouelleil A."/>
            <person name="Alvarado L."/>
            <person name="Chapman S.B."/>
            <person name="Gainer-Dewar J."/>
            <person name="Goldberg J."/>
            <person name="Griggs A."/>
            <person name="Gujja S."/>
            <person name="Hansen M."/>
            <person name="Howarth C."/>
            <person name="Imamovic A."/>
            <person name="Ireland A."/>
            <person name="Larimer J."/>
            <person name="McCowan C."/>
            <person name="Murphy C."/>
            <person name="Pearson M."/>
            <person name="Poon T.W."/>
            <person name="Priest M."/>
            <person name="Roberts A."/>
            <person name="Saif S."/>
            <person name="Shea T."/>
            <person name="Sykes S."/>
            <person name="Wortman J."/>
            <person name="Nusbaum C."/>
            <person name="Birren B."/>
        </authorList>
    </citation>
    <scope>NUCLEOTIDE SEQUENCE [LARGE SCALE GENOMIC DNA]</scope>
    <source>
        <strain evidence="1 2">NCTC 12740</strain>
    </source>
</reference>
<proteinExistence type="predicted"/>
<dbReference type="HOGENOM" id="CLU_2788148_0_0_7"/>
<accession>V8CET4</accession>
<name>V8CET4_9HELI</name>
<protein>
    <submittedName>
        <fullName evidence="1">Uncharacterized protein</fullName>
    </submittedName>
</protein>
<dbReference type="AlphaFoldDB" id="V8CET4"/>
<keyword evidence="2" id="KW-1185">Reference proteome</keyword>
<comment type="caution">
    <text evidence="1">The sequence shown here is derived from an EMBL/GenBank/DDBJ whole genome shotgun (WGS) entry which is preliminary data.</text>
</comment>
<dbReference type="EMBL" id="AZJJ01000007">
    <property type="protein sequence ID" value="ETD25597.1"/>
    <property type="molecule type" value="Genomic_DNA"/>
</dbReference>
<dbReference type="STRING" id="1357399.HMPREF2087_01425"/>
<organism evidence="1 2">
    <name type="scientific">Helicobacter canis NCTC 12740</name>
    <dbReference type="NCBI Taxonomy" id="1357399"/>
    <lineage>
        <taxon>Bacteria</taxon>
        <taxon>Pseudomonadati</taxon>
        <taxon>Campylobacterota</taxon>
        <taxon>Epsilonproteobacteria</taxon>
        <taxon>Campylobacterales</taxon>
        <taxon>Helicobacteraceae</taxon>
        <taxon>Helicobacter</taxon>
    </lineage>
</organism>
<dbReference type="PATRIC" id="fig|1357399.3.peg.1491"/>
<dbReference type="RefSeq" id="WP_023930433.1">
    <property type="nucleotide sequence ID" value="NZ_KI669458.1"/>
</dbReference>
<sequence>MEHHNTTKDTAKLNTLRTQIIVPNAQELEDYAHLAENGGIMDRKTFNAIKLQEPQVIYNAQGVNNANK</sequence>
<gene>
    <name evidence="1" type="ORF">HMPREF2087_01425</name>
</gene>